<dbReference type="Gene3D" id="3.40.50.2000">
    <property type="entry name" value="Glycogen Phosphorylase B"/>
    <property type="match status" value="2"/>
</dbReference>
<dbReference type="AlphaFoldDB" id="A0A176W1N4"/>
<protein>
    <submittedName>
        <fullName evidence="1">Uncharacterized protein</fullName>
    </submittedName>
</protein>
<keyword evidence="2" id="KW-1185">Reference proteome</keyword>
<reference evidence="1" key="1">
    <citation type="submission" date="2016-03" db="EMBL/GenBank/DDBJ databases">
        <title>Mechanisms controlling the formation of the plant cell surface in tip-growing cells are functionally conserved among land plants.</title>
        <authorList>
            <person name="Honkanen S."/>
            <person name="Jones V.A."/>
            <person name="Morieri G."/>
            <person name="Champion C."/>
            <person name="Hetherington A.J."/>
            <person name="Kelly S."/>
            <person name="Saint-Marcoux D."/>
            <person name="Proust H."/>
            <person name="Prescott H."/>
            <person name="Dolan L."/>
        </authorList>
    </citation>
    <scope>NUCLEOTIDE SEQUENCE [LARGE SCALE GENOMIC DNA]</scope>
    <source>
        <tissue evidence="1">Whole gametophyte</tissue>
    </source>
</reference>
<name>A0A176W1N4_MARPO</name>
<evidence type="ECO:0000313" key="2">
    <source>
        <dbReference type="Proteomes" id="UP000077202"/>
    </source>
</evidence>
<proteinExistence type="predicted"/>
<evidence type="ECO:0000313" key="1">
    <source>
        <dbReference type="EMBL" id="OAE26116.1"/>
    </source>
</evidence>
<dbReference type="SUPFAM" id="SSF53756">
    <property type="entry name" value="UDP-Glycosyltransferase/glycogen phosphorylase"/>
    <property type="match status" value="1"/>
</dbReference>
<organism evidence="1 2">
    <name type="scientific">Marchantia polymorpha subsp. ruderalis</name>
    <dbReference type="NCBI Taxonomy" id="1480154"/>
    <lineage>
        <taxon>Eukaryota</taxon>
        <taxon>Viridiplantae</taxon>
        <taxon>Streptophyta</taxon>
        <taxon>Embryophyta</taxon>
        <taxon>Marchantiophyta</taxon>
        <taxon>Marchantiopsida</taxon>
        <taxon>Marchantiidae</taxon>
        <taxon>Marchantiales</taxon>
        <taxon>Marchantiaceae</taxon>
        <taxon>Marchantia</taxon>
    </lineage>
</organism>
<dbReference type="EMBL" id="LVLJ01002256">
    <property type="protein sequence ID" value="OAE26116.1"/>
    <property type="molecule type" value="Genomic_DNA"/>
</dbReference>
<comment type="caution">
    <text evidence="1">The sequence shown here is derived from an EMBL/GenBank/DDBJ whole genome shotgun (WGS) entry which is preliminary data.</text>
</comment>
<dbReference type="Proteomes" id="UP000077202">
    <property type="component" value="Unassembled WGS sequence"/>
</dbReference>
<accession>A0A176W1N4</accession>
<sequence length="193" mass="21920">MPLASVPANMGIDSIASPRKGSKHALVIPVCLQAHMVNIFRHAVELARRGVTITFVSRAMDIAKLTELDQVQQLDFNLLVYEDFQPCEASADTTDRSNPFTPTSYRRLFADGTLTLEQEPTRKDFKEVAQFEGRLELRGIPSLRWEEVMQLRSFGGEVMLEMVNRTEEADGFIVNTFYELEAPPIDAIRQNWE</sequence>
<gene>
    <name evidence="1" type="ORF">AXG93_4022s1290</name>
</gene>